<dbReference type="AlphaFoldDB" id="A0A6M1SYM1"/>
<name>A0A6M1SYM1_9BACT</name>
<evidence type="ECO:0000313" key="2">
    <source>
        <dbReference type="Proteomes" id="UP000473278"/>
    </source>
</evidence>
<accession>A0A6M1SYM1</accession>
<proteinExistence type="predicted"/>
<dbReference type="Proteomes" id="UP000473278">
    <property type="component" value="Unassembled WGS sequence"/>
</dbReference>
<dbReference type="EMBL" id="JAALLT010000001">
    <property type="protein sequence ID" value="NGP75637.1"/>
    <property type="molecule type" value="Genomic_DNA"/>
</dbReference>
<sequence length="65" mass="7256">MAYLVSVGHRIELVLYRLPEPYIGFELSDGLILPISFSGAGTCALVRIKPPIFMSQFDYLVLVQP</sequence>
<keyword evidence="2" id="KW-1185">Reference proteome</keyword>
<dbReference type="RefSeq" id="WP_165139116.1">
    <property type="nucleotide sequence ID" value="NZ_JAALLT010000001.1"/>
</dbReference>
<dbReference type="GO" id="GO:0004519">
    <property type="term" value="F:endonuclease activity"/>
    <property type="evidence" value="ECO:0007669"/>
    <property type="project" value="UniProtKB-KW"/>
</dbReference>
<evidence type="ECO:0000313" key="1">
    <source>
        <dbReference type="EMBL" id="NGP75637.1"/>
    </source>
</evidence>
<comment type="caution">
    <text evidence="1">The sequence shown here is derived from an EMBL/GenBank/DDBJ whole genome shotgun (WGS) entry which is preliminary data.</text>
</comment>
<reference evidence="1 2" key="1">
    <citation type="submission" date="2020-02" db="EMBL/GenBank/DDBJ databases">
        <title>Balneolaceae bacterium YR4-1, complete genome.</title>
        <authorList>
            <person name="Li Y."/>
            <person name="Wu S."/>
        </authorList>
    </citation>
    <scope>NUCLEOTIDE SEQUENCE [LARGE SCALE GENOMIC DNA]</scope>
    <source>
        <strain evidence="1 2">YR4-1</strain>
    </source>
</reference>
<keyword evidence="1" id="KW-0255">Endonuclease</keyword>
<keyword evidence="1" id="KW-0378">Hydrolase</keyword>
<organism evidence="1 2">
    <name type="scientific">Halalkalibaculum roseum</name>
    <dbReference type="NCBI Taxonomy" id="2709311"/>
    <lineage>
        <taxon>Bacteria</taxon>
        <taxon>Pseudomonadati</taxon>
        <taxon>Balneolota</taxon>
        <taxon>Balneolia</taxon>
        <taxon>Balneolales</taxon>
        <taxon>Balneolaceae</taxon>
        <taxon>Halalkalibaculum</taxon>
    </lineage>
</organism>
<keyword evidence="1" id="KW-0540">Nuclease</keyword>
<protein>
    <submittedName>
        <fullName evidence="1">Endonuclease V</fullName>
    </submittedName>
</protein>
<gene>
    <name evidence="1" type="ORF">G3570_03275</name>
</gene>